<feature type="domain" description="FAE" evidence="5">
    <location>
        <begin position="102"/>
        <end position="388"/>
    </location>
</feature>
<dbReference type="SUPFAM" id="SSF53901">
    <property type="entry name" value="Thiolase-like"/>
    <property type="match status" value="2"/>
</dbReference>
<comment type="similarity">
    <text evidence="1 3">Belongs to the thiolase-like superfamily. Chalcone/stilbene synthases family.</text>
</comment>
<feature type="domain" description="Beta-ketoacyl-[acyl-carrier-protein] synthase III C-terminal" evidence="6">
    <location>
        <begin position="406"/>
        <end position="486"/>
    </location>
</feature>
<evidence type="ECO:0000256" key="1">
    <source>
        <dbReference type="ARBA" id="ARBA00005531"/>
    </source>
</evidence>
<dbReference type="Pfam" id="PF08541">
    <property type="entry name" value="ACP_syn_III_C"/>
    <property type="match status" value="1"/>
</dbReference>
<dbReference type="GO" id="GO:0016020">
    <property type="term" value="C:membrane"/>
    <property type="evidence" value="ECO:0007669"/>
    <property type="project" value="InterPro"/>
</dbReference>
<sequence>MGGGGRQSPDKPPAIRRIPDFTRDVAAKYVGRGLSLLFEHFLTLLLVPLAGILLLALAHIVKAGHIQQLWSEARKTDLQLNLASFLICCLVLTCVLATWIFWRSRPVYLLDYHVHKPDESLKISSKSFLDRSSESGVFSEESLTFQSKLLKNSGLGQETYLPAGLHKQPNDMSMASAREEAEIVMFDSVRHVLRRCNLQPKQVDILIVNCSLFNPTPSLSAMIVNHFKMKSNIVSYNLSGMGCSAGVISLSLARELLQVYPNSTVLVVSTENITQNWYCGSQRSMLVPNCLFRVGAAAVLLSNKWTDSWRAKYELAHVVRTHMGASDQSYSCVFQCEDPDGRVGVSLSKQVMAIAGLALKANITTLAPLVLPWSEQAKFVLNLFARKVMRMRNIKAYVPNFKRAFEHFAIHTGGRAVVDEIEKQLSLTPYLTQPSRDTLHRYGNTSSSSIWYVLACIETKRGLRKGDRVWQIAFGSGFKCNSAVWRARRHIKTQHEAWTECDQEGKV</sequence>
<evidence type="ECO:0000256" key="4">
    <source>
        <dbReference type="SAM" id="Phobius"/>
    </source>
</evidence>
<dbReference type="Pfam" id="PF08392">
    <property type="entry name" value="FAE1_CUT1_RppA"/>
    <property type="match status" value="1"/>
</dbReference>
<dbReference type="GO" id="GO:0006633">
    <property type="term" value="P:fatty acid biosynthetic process"/>
    <property type="evidence" value="ECO:0007669"/>
    <property type="project" value="InterPro"/>
</dbReference>
<evidence type="ECO:0000313" key="7">
    <source>
        <dbReference type="EMBL" id="KAK9807241.1"/>
    </source>
</evidence>
<evidence type="ECO:0000259" key="5">
    <source>
        <dbReference type="Pfam" id="PF08392"/>
    </source>
</evidence>
<dbReference type="PIRSF" id="PIRSF036417">
    <property type="entry name" value="3-ktacl-CoA_syn"/>
    <property type="match status" value="1"/>
</dbReference>
<keyword evidence="2 3" id="KW-0808">Transferase</keyword>
<keyword evidence="4" id="KW-0812">Transmembrane</keyword>
<keyword evidence="4" id="KW-1133">Transmembrane helix</keyword>
<dbReference type="EMBL" id="JALJOQ010000032">
    <property type="protein sequence ID" value="KAK9807241.1"/>
    <property type="molecule type" value="Genomic_DNA"/>
</dbReference>
<dbReference type="Gene3D" id="3.40.47.10">
    <property type="match status" value="1"/>
</dbReference>
<feature type="transmembrane region" description="Helical" evidence="4">
    <location>
        <begin position="82"/>
        <end position="102"/>
    </location>
</feature>
<dbReference type="GO" id="GO:0016747">
    <property type="term" value="F:acyltransferase activity, transferring groups other than amino-acyl groups"/>
    <property type="evidence" value="ECO:0007669"/>
    <property type="project" value="InterPro"/>
</dbReference>
<evidence type="ECO:0000313" key="8">
    <source>
        <dbReference type="Proteomes" id="UP001465755"/>
    </source>
</evidence>
<protein>
    <recommendedName>
        <fullName evidence="3">3-ketoacyl-CoA synthase</fullName>
        <ecNumber evidence="3">2.3.1.-</ecNumber>
    </recommendedName>
</protein>
<evidence type="ECO:0000256" key="2">
    <source>
        <dbReference type="ARBA" id="ARBA00022679"/>
    </source>
</evidence>
<comment type="pathway">
    <text evidence="3">Lipid metabolism; fatty acid biosynthesis.</text>
</comment>
<accession>A0AAW1PFJ7</accession>
<dbReference type="InterPro" id="IPR013601">
    <property type="entry name" value="FAE1_typ3_polyketide_synth"/>
</dbReference>
<dbReference type="InterPro" id="IPR012392">
    <property type="entry name" value="3-ktacl-CoA_syn"/>
</dbReference>
<evidence type="ECO:0000259" key="6">
    <source>
        <dbReference type="Pfam" id="PF08541"/>
    </source>
</evidence>
<gene>
    <name evidence="7" type="ORF">WJX73_001620</name>
</gene>
<dbReference type="AlphaFoldDB" id="A0AAW1PFJ7"/>
<keyword evidence="3" id="KW-0012">Acyltransferase</keyword>
<dbReference type="InterPro" id="IPR013747">
    <property type="entry name" value="ACP_syn_III_C"/>
</dbReference>
<feature type="transmembrane region" description="Helical" evidence="4">
    <location>
        <begin position="41"/>
        <end position="61"/>
    </location>
</feature>
<evidence type="ECO:0000256" key="3">
    <source>
        <dbReference type="PIRNR" id="PIRNR036417"/>
    </source>
</evidence>
<reference evidence="7 8" key="1">
    <citation type="journal article" date="2024" name="Nat. Commun.">
        <title>Phylogenomics reveals the evolutionary origins of lichenization in chlorophyte algae.</title>
        <authorList>
            <person name="Puginier C."/>
            <person name="Libourel C."/>
            <person name="Otte J."/>
            <person name="Skaloud P."/>
            <person name="Haon M."/>
            <person name="Grisel S."/>
            <person name="Petersen M."/>
            <person name="Berrin J.G."/>
            <person name="Delaux P.M."/>
            <person name="Dal Grande F."/>
            <person name="Keller J."/>
        </authorList>
    </citation>
    <scope>NUCLEOTIDE SEQUENCE [LARGE SCALE GENOMIC DNA]</scope>
    <source>
        <strain evidence="7 8">SAG 2036</strain>
    </source>
</reference>
<name>A0AAW1PFJ7_9CHLO</name>
<organism evidence="7 8">
    <name type="scientific">Symbiochloris irregularis</name>
    <dbReference type="NCBI Taxonomy" id="706552"/>
    <lineage>
        <taxon>Eukaryota</taxon>
        <taxon>Viridiplantae</taxon>
        <taxon>Chlorophyta</taxon>
        <taxon>core chlorophytes</taxon>
        <taxon>Trebouxiophyceae</taxon>
        <taxon>Trebouxiales</taxon>
        <taxon>Trebouxiaceae</taxon>
        <taxon>Symbiochloris</taxon>
    </lineage>
</organism>
<keyword evidence="8" id="KW-1185">Reference proteome</keyword>
<dbReference type="EC" id="2.3.1.-" evidence="3"/>
<keyword evidence="4" id="KW-0472">Membrane</keyword>
<proteinExistence type="inferred from homology"/>
<dbReference type="Proteomes" id="UP001465755">
    <property type="component" value="Unassembled WGS sequence"/>
</dbReference>
<dbReference type="InterPro" id="IPR016039">
    <property type="entry name" value="Thiolase-like"/>
</dbReference>
<dbReference type="PANTHER" id="PTHR31561">
    <property type="entry name" value="3-KETOACYL-COA SYNTHASE"/>
    <property type="match status" value="1"/>
</dbReference>
<comment type="caution">
    <text evidence="7">The sequence shown here is derived from an EMBL/GenBank/DDBJ whole genome shotgun (WGS) entry which is preliminary data.</text>
</comment>
<dbReference type="CDD" id="cd00831">
    <property type="entry name" value="CHS_like"/>
    <property type="match status" value="1"/>
</dbReference>